<name>A0ABS9EDF6_9HYPH</name>
<dbReference type="InterPro" id="IPR050862">
    <property type="entry name" value="RdRp_reductase_class-2"/>
</dbReference>
<dbReference type="SUPFAM" id="SSF51998">
    <property type="entry name" value="PFL-like glycyl radical enzymes"/>
    <property type="match status" value="1"/>
</dbReference>
<dbReference type="Pfam" id="PF17975">
    <property type="entry name" value="RNR_Alpha"/>
    <property type="match status" value="1"/>
</dbReference>
<dbReference type="PANTHER" id="PTHR43371:SF1">
    <property type="entry name" value="RIBONUCLEOSIDE-DIPHOSPHATE REDUCTASE"/>
    <property type="match status" value="1"/>
</dbReference>
<organism evidence="7 8">
    <name type="scientific">Maritalea mediterranea</name>
    <dbReference type="NCBI Taxonomy" id="2909667"/>
    <lineage>
        <taxon>Bacteria</taxon>
        <taxon>Pseudomonadati</taxon>
        <taxon>Pseudomonadota</taxon>
        <taxon>Alphaproteobacteria</taxon>
        <taxon>Hyphomicrobiales</taxon>
        <taxon>Devosiaceae</taxon>
        <taxon>Maritalea</taxon>
    </lineage>
</organism>
<evidence type="ECO:0000256" key="3">
    <source>
        <dbReference type="ARBA" id="ARBA00022628"/>
    </source>
</evidence>
<dbReference type="Proteomes" id="UP001201217">
    <property type="component" value="Unassembled WGS sequence"/>
</dbReference>
<dbReference type="PANTHER" id="PTHR43371">
    <property type="entry name" value="VITAMIN B12-DEPENDENT RIBONUCLEOTIDE REDUCTASE"/>
    <property type="match status" value="1"/>
</dbReference>
<dbReference type="GO" id="GO:0008998">
    <property type="term" value="F:ribonucleoside-triphosphate reductase (thioredoxin) activity"/>
    <property type="evidence" value="ECO:0007669"/>
    <property type="project" value="UniProtKB-EC"/>
</dbReference>
<proteinExistence type="predicted"/>
<feature type="domain" description="Ribonucleotide reductase alpha-helical" evidence="6">
    <location>
        <begin position="13"/>
        <end position="86"/>
    </location>
</feature>
<keyword evidence="5" id="KW-0170">Cobalt</keyword>
<protein>
    <recommendedName>
        <fullName evidence="2">Adenosylcobalamin-dependent ribonucleoside-triphosphate reductase</fullName>
    </recommendedName>
</protein>
<accession>A0ABS9EDF6</accession>
<gene>
    <name evidence="7" type="primary">nrdJ</name>
    <name evidence="7" type="ORF">L1I42_14970</name>
</gene>
<evidence type="ECO:0000256" key="1">
    <source>
        <dbReference type="ARBA" id="ARBA00001922"/>
    </source>
</evidence>
<dbReference type="Gene3D" id="3.20.70.20">
    <property type="match status" value="1"/>
</dbReference>
<evidence type="ECO:0000259" key="6">
    <source>
        <dbReference type="Pfam" id="PF17975"/>
    </source>
</evidence>
<evidence type="ECO:0000313" key="7">
    <source>
        <dbReference type="EMBL" id="MCF4099795.1"/>
    </source>
</evidence>
<evidence type="ECO:0000256" key="5">
    <source>
        <dbReference type="ARBA" id="ARBA00023285"/>
    </source>
</evidence>
<comment type="cofactor">
    <cofactor evidence="1">
        <name>adenosylcob(III)alamin</name>
        <dbReference type="ChEBI" id="CHEBI:18408"/>
    </cofactor>
</comment>
<dbReference type="EMBL" id="JAKGTI010000004">
    <property type="protein sequence ID" value="MCF4099795.1"/>
    <property type="molecule type" value="Genomic_DNA"/>
</dbReference>
<sequence>MKTNHQPSFRADLLTRRTYNRPLEDGTFETWQQTVERVIGHQQWLWERAKGSALDHGEVKELLKLKQLMMDRKAVTSGRTLWLGGTDIAKTREASQFNCSFSFAETVYDIVDMFWLLLQGCGVGFKPIVGILNGFTKWTKIEVIRSKRTIEQWEAGDRGVETNQESLFDRDGERIYHLTIGDSAEAWAKSVGKLLALKEPVDRIVLDFSQIRAAGIRLRGYGWISSGDETFAKAMQSICAILNKRHGRLLTKIDILDIMNHLGTTLSSRRSAEICLMDMEDPEAEMFIMAKKDCFPDNVQRYQSNNTLLYWKKPSKMELYGVFQRMIDAGGSEPGFGNGEEALRRAPWFKGLNPCAEILLGNKSFCNLIEVDLGKYSPLDLKELGDDIYLVARANYRQTCVNLKDGVLSDSWHELNEFLRLMGAGITGIVKWEAKYPELYFLDAEEKIEYDYQRLGEKARAGGYSMADELNLPRPKAVTTVKPSGTLSKIMDTTEGVHKPLGRYVFNNVNFSKSDPLVEKLRKADYRVFDNPADPSGVIVTIPVSYEDVEFDEVELDDGRIVHVNQETAVEQLQRYKRLMDNYVDHNCSITVSYDPSEVPEIVDWLYENWDSFVGVSWLFRNDPTKTAEDLGYQYLPQEVVDQETFYAYVKNLKSVDLDSDEGEDLVDADCSTGACPIR</sequence>
<dbReference type="NCBIfam" id="TIGR02505">
    <property type="entry name" value="RTPR"/>
    <property type="match status" value="1"/>
</dbReference>
<keyword evidence="8" id="KW-1185">Reference proteome</keyword>
<evidence type="ECO:0000256" key="2">
    <source>
        <dbReference type="ARBA" id="ARBA00021063"/>
    </source>
</evidence>
<dbReference type="InterPro" id="IPR040763">
    <property type="entry name" value="RNR_alpha_hel"/>
</dbReference>
<reference evidence="7 8" key="1">
    <citation type="submission" date="2022-01" db="EMBL/GenBank/DDBJ databases">
        <title>Maritalea mediterranea sp. nov., isolated from marine plastic residues from the Malva-rosa beach (Valencia, Spain).</title>
        <authorList>
            <person name="Vidal-Verdu A."/>
            <person name="Molina-Menor E."/>
            <person name="Pascual J."/>
            <person name="Pereto J."/>
            <person name="Porcar M."/>
        </authorList>
    </citation>
    <scope>NUCLEOTIDE SEQUENCE [LARGE SCALE GENOMIC DNA]</scope>
    <source>
        <strain evidence="7 8">P4.10X</strain>
    </source>
</reference>
<evidence type="ECO:0000256" key="4">
    <source>
        <dbReference type="ARBA" id="ARBA00023002"/>
    </source>
</evidence>
<keyword evidence="4 7" id="KW-0560">Oxidoreductase</keyword>
<evidence type="ECO:0000313" key="8">
    <source>
        <dbReference type="Proteomes" id="UP001201217"/>
    </source>
</evidence>
<comment type="caution">
    <text evidence="7">The sequence shown here is derived from an EMBL/GenBank/DDBJ whole genome shotgun (WGS) entry which is preliminary data.</text>
</comment>
<dbReference type="RefSeq" id="WP_236115542.1">
    <property type="nucleotide sequence ID" value="NZ_JAKGTI010000004.1"/>
</dbReference>
<dbReference type="Gene3D" id="3.90.1390.10">
    <property type="entry name" value="b-12 dependent (class ii) ribonucleotide reductase, chain A, domain 3"/>
    <property type="match status" value="1"/>
</dbReference>
<keyword evidence="3" id="KW-0846">Cobalamin</keyword>
<dbReference type="Gene3D" id="3.30.1620.10">
    <property type="entry name" value="b-12 dependent (class ii) ribonucleotide reductase, Chain A, Domain 2"/>
    <property type="match status" value="1"/>
</dbReference>
<dbReference type="InterPro" id="IPR013345">
    <property type="entry name" value="RTP_Rdtase_AdoCbl-dep"/>
</dbReference>